<dbReference type="Proteomes" id="UP000187203">
    <property type="component" value="Unassembled WGS sequence"/>
</dbReference>
<comment type="caution">
    <text evidence="7">The sequence shown here is derived from an EMBL/GenBank/DDBJ whole genome shotgun (WGS) entry which is preliminary data.</text>
</comment>
<evidence type="ECO:0000256" key="1">
    <source>
        <dbReference type="ARBA" id="ARBA00022737"/>
    </source>
</evidence>
<dbReference type="SUPFAM" id="SSF52540">
    <property type="entry name" value="P-loop containing nucleoside triphosphate hydrolases"/>
    <property type="match status" value="1"/>
</dbReference>
<dbReference type="Pfam" id="PF23559">
    <property type="entry name" value="WHD_DRP"/>
    <property type="match status" value="1"/>
</dbReference>
<protein>
    <submittedName>
        <fullName evidence="7">Disease resistance protein</fullName>
    </submittedName>
</protein>
<dbReference type="Pfam" id="PF18052">
    <property type="entry name" value="Rx_N"/>
    <property type="match status" value="1"/>
</dbReference>
<dbReference type="InterPro" id="IPR044974">
    <property type="entry name" value="Disease_R_plants"/>
</dbReference>
<keyword evidence="2" id="KW-0547">Nucleotide-binding</keyword>
<dbReference type="FunFam" id="1.10.10.10:FF:000322">
    <property type="entry name" value="Probable disease resistance protein At1g63360"/>
    <property type="match status" value="1"/>
</dbReference>
<evidence type="ECO:0000259" key="6">
    <source>
        <dbReference type="Pfam" id="PF23559"/>
    </source>
</evidence>
<keyword evidence="3" id="KW-0611">Plant defense</keyword>
<accession>A0A1R3J5F1</accession>
<feature type="domain" description="Disease resistance N-terminal" evidence="5">
    <location>
        <begin position="5"/>
        <end position="87"/>
    </location>
</feature>
<evidence type="ECO:0000313" key="7">
    <source>
        <dbReference type="EMBL" id="OMO90047.1"/>
    </source>
</evidence>
<dbReference type="AlphaFoldDB" id="A0A1R3J5F1"/>
<dbReference type="PANTHER" id="PTHR23155:SF1193">
    <property type="entry name" value="DISEASE RESISTANCE PROTEIN RPP13-RELATED"/>
    <property type="match status" value="1"/>
</dbReference>
<feature type="domain" description="Disease resistance protein winged helix" evidence="6">
    <location>
        <begin position="413"/>
        <end position="487"/>
    </location>
</feature>
<dbReference type="InterPro" id="IPR041118">
    <property type="entry name" value="Rx_N"/>
</dbReference>
<dbReference type="Gene3D" id="1.10.8.430">
    <property type="entry name" value="Helical domain of apoptotic protease-activating factors"/>
    <property type="match status" value="1"/>
</dbReference>
<dbReference type="PANTHER" id="PTHR23155">
    <property type="entry name" value="DISEASE RESISTANCE PROTEIN RP"/>
    <property type="match status" value="1"/>
</dbReference>
<keyword evidence="8" id="KW-1185">Reference proteome</keyword>
<organism evidence="7 8">
    <name type="scientific">Corchorus olitorius</name>
    <dbReference type="NCBI Taxonomy" id="93759"/>
    <lineage>
        <taxon>Eukaryota</taxon>
        <taxon>Viridiplantae</taxon>
        <taxon>Streptophyta</taxon>
        <taxon>Embryophyta</taxon>
        <taxon>Tracheophyta</taxon>
        <taxon>Spermatophyta</taxon>
        <taxon>Magnoliopsida</taxon>
        <taxon>eudicotyledons</taxon>
        <taxon>Gunneridae</taxon>
        <taxon>Pentapetalae</taxon>
        <taxon>rosids</taxon>
        <taxon>malvids</taxon>
        <taxon>Malvales</taxon>
        <taxon>Malvaceae</taxon>
        <taxon>Grewioideae</taxon>
        <taxon>Apeibeae</taxon>
        <taxon>Corchorus</taxon>
    </lineage>
</organism>
<dbReference type="Gene3D" id="1.20.5.4130">
    <property type="match status" value="1"/>
</dbReference>
<proteinExistence type="predicted"/>
<dbReference type="PRINTS" id="PR00364">
    <property type="entry name" value="DISEASERSIST"/>
</dbReference>
<dbReference type="Gene3D" id="1.10.10.10">
    <property type="entry name" value="Winged helix-like DNA-binding domain superfamily/Winged helix DNA-binding domain"/>
    <property type="match status" value="1"/>
</dbReference>
<dbReference type="EMBL" id="AWUE01016623">
    <property type="protein sequence ID" value="OMO90047.1"/>
    <property type="molecule type" value="Genomic_DNA"/>
</dbReference>
<dbReference type="InterPro" id="IPR042197">
    <property type="entry name" value="Apaf_helical"/>
</dbReference>
<reference evidence="8" key="1">
    <citation type="submission" date="2013-09" db="EMBL/GenBank/DDBJ databases">
        <title>Corchorus olitorius genome sequencing.</title>
        <authorList>
            <person name="Alam M."/>
            <person name="Haque M.S."/>
            <person name="Islam M.S."/>
            <person name="Emdad E.M."/>
            <person name="Islam M.M."/>
            <person name="Ahmed B."/>
            <person name="Halim A."/>
            <person name="Hossen Q.M.M."/>
            <person name="Hossain M.Z."/>
            <person name="Ahmed R."/>
            <person name="Khan M.M."/>
            <person name="Islam R."/>
            <person name="Rashid M.M."/>
            <person name="Khan S.A."/>
            <person name="Rahman M.S."/>
            <person name="Alam M."/>
            <person name="Yahiya A.S."/>
            <person name="Khan M.S."/>
            <person name="Azam M.S."/>
            <person name="Haque T."/>
            <person name="Lashkar M.Z.H."/>
            <person name="Akhand A.I."/>
            <person name="Morshed G."/>
            <person name="Roy S."/>
            <person name="Uddin K.S."/>
            <person name="Rabeya T."/>
            <person name="Hossain A.S."/>
            <person name="Chowdhury A."/>
            <person name="Snigdha A.R."/>
            <person name="Mortoza M.S."/>
            <person name="Matin S.A."/>
            <person name="Hoque S.M.E."/>
            <person name="Islam M.K."/>
            <person name="Roy D.K."/>
            <person name="Haider R."/>
            <person name="Moosa M.M."/>
            <person name="Elias S.M."/>
            <person name="Hasan A.M."/>
            <person name="Jahan S."/>
            <person name="Shafiuddin M."/>
            <person name="Mahmood N."/>
            <person name="Shommy N.S."/>
        </authorList>
    </citation>
    <scope>NUCLEOTIDE SEQUENCE [LARGE SCALE GENOMIC DNA]</scope>
    <source>
        <strain evidence="8">cv. O-4</strain>
    </source>
</reference>
<evidence type="ECO:0000313" key="8">
    <source>
        <dbReference type="Proteomes" id="UP000187203"/>
    </source>
</evidence>
<name>A0A1R3J5F1_9ROSI</name>
<dbReference type="STRING" id="93759.A0A1R3J5F1"/>
<dbReference type="FunFam" id="1.10.8.430:FF:000003">
    <property type="entry name" value="Probable disease resistance protein At5g66910"/>
    <property type="match status" value="1"/>
</dbReference>
<dbReference type="GO" id="GO:0098542">
    <property type="term" value="P:defense response to other organism"/>
    <property type="evidence" value="ECO:0007669"/>
    <property type="project" value="TreeGrafter"/>
</dbReference>
<dbReference type="InterPro" id="IPR036388">
    <property type="entry name" value="WH-like_DNA-bd_sf"/>
</dbReference>
<evidence type="ECO:0000256" key="3">
    <source>
        <dbReference type="ARBA" id="ARBA00022821"/>
    </source>
</evidence>
<dbReference type="InterPro" id="IPR038005">
    <property type="entry name" value="RX-like_CC"/>
</dbReference>
<dbReference type="InterPro" id="IPR002182">
    <property type="entry name" value="NB-ARC"/>
</dbReference>
<dbReference type="InterPro" id="IPR027417">
    <property type="entry name" value="P-loop_NTPase"/>
</dbReference>
<sequence>MAEAIVSLAVEGITDLLIHKTKFLCDVSGEVERLRDELKRMQCFLKDAELRQEQDERVRNWVAEIRDTAYDVEDVVEMYVFKVALLAHGKGFHGFCNRFTSIFIKPFHLRKIGKQIKAIHSKIGDISSSLQTYGIRFDGDRRGGYSFESGMQRNMRRSFPHVEEEDVINLEDCTKDVLSQLMAEQTRFRIVSIVGMGGIGKTTLAKQQYSVRDVLSSLLAKVESSSFDKMSEEQLVERLFNVLKRRRYLVVLDDIWRKETWDNLRSAFPNGKPGSKILLTTRNKEVASYADPWSSQIEPPFLTMEEGWDLLCKKAFPRDIVGEHTCQPEFQNLGRKMVKKCGGLPLAIVLLGGLLATKKSLNDWKVVLKNINLHFNKYRQQDQHYGGVHGILALSYNDLPFHLKPCFLYLGHFPEDSEISKKELIWLWMAEGFITSQRGEREEMMEDLAEEYLEELINRCLVQVGKMDHTGNGVKTCRIHDLLRDLCVSKAEQENFLDFIHLPMNENSNSLSLAKTTPNARRIAVHPGECHDRLKLYFARDDERYGCSGCNIVIDAPGLMTFKYRGYAPKVCSSYDLASIEDVYFDIYTTYISGYNDDEKIFDTDFDIYHVLRLINTLREFRRAKTLTLSLETVEALAMFPSVLDENRLPLSDLKYLKIKLKEQYRWPRHSKVEIPSCVLNFFLNSFTTLKLFVSRYGQESSSKLRMQDSESWDLHLQILLEIVKPH</sequence>
<dbReference type="Pfam" id="PF00931">
    <property type="entry name" value="NB-ARC"/>
    <property type="match status" value="1"/>
</dbReference>
<keyword evidence="1" id="KW-0677">Repeat</keyword>
<feature type="domain" description="NB-ARC" evidence="4">
    <location>
        <begin position="207"/>
        <end position="319"/>
    </location>
</feature>
<dbReference type="OrthoDB" id="3027644at2759"/>
<evidence type="ECO:0000256" key="2">
    <source>
        <dbReference type="ARBA" id="ARBA00022741"/>
    </source>
</evidence>
<dbReference type="GO" id="GO:0043531">
    <property type="term" value="F:ADP binding"/>
    <property type="evidence" value="ECO:0007669"/>
    <property type="project" value="InterPro"/>
</dbReference>
<dbReference type="CDD" id="cd14798">
    <property type="entry name" value="RX-CC_like"/>
    <property type="match status" value="1"/>
</dbReference>
<evidence type="ECO:0000259" key="4">
    <source>
        <dbReference type="Pfam" id="PF00931"/>
    </source>
</evidence>
<evidence type="ECO:0000259" key="5">
    <source>
        <dbReference type="Pfam" id="PF18052"/>
    </source>
</evidence>
<gene>
    <name evidence="7" type="ORF">COLO4_19425</name>
</gene>
<dbReference type="InterPro" id="IPR058922">
    <property type="entry name" value="WHD_DRP"/>
</dbReference>
<dbReference type="Gene3D" id="3.40.50.300">
    <property type="entry name" value="P-loop containing nucleotide triphosphate hydrolases"/>
    <property type="match status" value="2"/>
</dbReference>